<accession>A0AAN9FTA7</accession>
<protein>
    <submittedName>
        <fullName evidence="1">Uncharacterized protein</fullName>
    </submittedName>
</protein>
<gene>
    <name evidence="1" type="ORF">RIF29_10987</name>
</gene>
<organism evidence="1 2">
    <name type="scientific">Crotalaria pallida</name>
    <name type="common">Smooth rattlebox</name>
    <name type="synonym">Crotalaria striata</name>
    <dbReference type="NCBI Taxonomy" id="3830"/>
    <lineage>
        <taxon>Eukaryota</taxon>
        <taxon>Viridiplantae</taxon>
        <taxon>Streptophyta</taxon>
        <taxon>Embryophyta</taxon>
        <taxon>Tracheophyta</taxon>
        <taxon>Spermatophyta</taxon>
        <taxon>Magnoliopsida</taxon>
        <taxon>eudicotyledons</taxon>
        <taxon>Gunneridae</taxon>
        <taxon>Pentapetalae</taxon>
        <taxon>rosids</taxon>
        <taxon>fabids</taxon>
        <taxon>Fabales</taxon>
        <taxon>Fabaceae</taxon>
        <taxon>Papilionoideae</taxon>
        <taxon>50 kb inversion clade</taxon>
        <taxon>genistoids sensu lato</taxon>
        <taxon>core genistoids</taxon>
        <taxon>Crotalarieae</taxon>
        <taxon>Crotalaria</taxon>
    </lineage>
</organism>
<keyword evidence="2" id="KW-1185">Reference proteome</keyword>
<dbReference type="EMBL" id="JAYWIO010000002">
    <property type="protein sequence ID" value="KAK7282314.1"/>
    <property type="molecule type" value="Genomic_DNA"/>
</dbReference>
<comment type="caution">
    <text evidence="1">The sequence shown here is derived from an EMBL/GenBank/DDBJ whole genome shotgun (WGS) entry which is preliminary data.</text>
</comment>
<sequence>MDIVGVVAVVYRQPQLRRLCGGGVVGTGGWAVGNGHWVMGGGQQQAMGAGGGSFAPILFENCAGLALPRLIPDCGDDCGDIWRWDGDGLPLKGEGMSEAWVILDTIHTYSHNTHGIHPGLAQSSLYSNLSYHNHISNLTTPPSTLGIDESGDKVHFLGPLVCECSLLFSSN</sequence>
<reference evidence="1 2" key="1">
    <citation type="submission" date="2024-01" db="EMBL/GenBank/DDBJ databases">
        <title>The genomes of 5 underutilized Papilionoideae crops provide insights into root nodulation and disease resistanc.</title>
        <authorList>
            <person name="Yuan L."/>
        </authorList>
    </citation>
    <scope>NUCLEOTIDE SEQUENCE [LARGE SCALE GENOMIC DNA]</scope>
    <source>
        <strain evidence="1">ZHUSHIDOU_FW_LH</strain>
        <tissue evidence="1">Leaf</tissue>
    </source>
</reference>
<evidence type="ECO:0000313" key="2">
    <source>
        <dbReference type="Proteomes" id="UP001372338"/>
    </source>
</evidence>
<dbReference type="Proteomes" id="UP001372338">
    <property type="component" value="Unassembled WGS sequence"/>
</dbReference>
<name>A0AAN9FTA7_CROPI</name>
<proteinExistence type="predicted"/>
<evidence type="ECO:0000313" key="1">
    <source>
        <dbReference type="EMBL" id="KAK7282314.1"/>
    </source>
</evidence>
<dbReference type="AlphaFoldDB" id="A0AAN9FTA7"/>